<protein>
    <submittedName>
        <fullName evidence="2">Uncharacterized protein</fullName>
    </submittedName>
</protein>
<proteinExistence type="predicted"/>
<evidence type="ECO:0000256" key="1">
    <source>
        <dbReference type="SAM" id="MobiDB-lite"/>
    </source>
</evidence>
<name>A0A8H6XCD9_9AGAR</name>
<feature type="region of interest" description="Disordered" evidence="1">
    <location>
        <begin position="1"/>
        <end position="34"/>
    </location>
</feature>
<dbReference type="Proteomes" id="UP000620124">
    <property type="component" value="Unassembled WGS sequence"/>
</dbReference>
<gene>
    <name evidence="2" type="ORF">MVEN_02016900</name>
</gene>
<dbReference type="OrthoDB" id="3069904at2759"/>
<accession>A0A8H6XCD9</accession>
<evidence type="ECO:0000313" key="2">
    <source>
        <dbReference type="EMBL" id="KAF7337936.1"/>
    </source>
</evidence>
<feature type="region of interest" description="Disordered" evidence="1">
    <location>
        <begin position="159"/>
        <end position="227"/>
    </location>
</feature>
<organism evidence="2 3">
    <name type="scientific">Mycena venus</name>
    <dbReference type="NCBI Taxonomy" id="2733690"/>
    <lineage>
        <taxon>Eukaryota</taxon>
        <taxon>Fungi</taxon>
        <taxon>Dikarya</taxon>
        <taxon>Basidiomycota</taxon>
        <taxon>Agaricomycotina</taxon>
        <taxon>Agaricomycetes</taxon>
        <taxon>Agaricomycetidae</taxon>
        <taxon>Agaricales</taxon>
        <taxon>Marasmiineae</taxon>
        <taxon>Mycenaceae</taxon>
        <taxon>Mycena</taxon>
    </lineage>
</organism>
<keyword evidence="3" id="KW-1185">Reference proteome</keyword>
<evidence type="ECO:0000313" key="3">
    <source>
        <dbReference type="Proteomes" id="UP000620124"/>
    </source>
</evidence>
<feature type="region of interest" description="Disordered" evidence="1">
    <location>
        <begin position="713"/>
        <end position="743"/>
    </location>
</feature>
<reference evidence="2" key="1">
    <citation type="submission" date="2020-05" db="EMBL/GenBank/DDBJ databases">
        <title>Mycena genomes resolve the evolution of fungal bioluminescence.</title>
        <authorList>
            <person name="Tsai I.J."/>
        </authorList>
    </citation>
    <scope>NUCLEOTIDE SEQUENCE</scope>
    <source>
        <strain evidence="2">CCC161011</strain>
    </source>
</reference>
<dbReference type="AlphaFoldDB" id="A0A8H6XCD9"/>
<sequence>MSIRCPAPRHHYQPPVEHIPGLQPGPSRSVGPPEQPLVYAKAYAKPISPPLMPPNSGVGISLLPTSITELRQNHIATTNPPKLFMCTIPNPPANFFHPKDDAAIAAVIGQDKCNPYVVLVGPDWVTTTNAQRVQPNDILCFRSLDVSVCIGGPFAPAPTPKRRLSLSGEDDISPAKIGRHSSVDSVSAKTKNAKSSDQVIDISSDDEEGLSIPSSPRVPETPTPKRFPLKWACDMDRGFHAMEKAEKRTPDKRTSTVAKNFAVAFAGYKEFCVKEKGLDLDTLKKMFKIQSPASTKKPPNIAAAIKLLTQAPAAAVVDWDIVNDLPEGSQESHPLETLITSLLASGHFAIPEGIQVTEARVGDADDVVPVQTRRFSYEESWSQTRPWPFIIYDAKVDNKINDPKLIVLDFSAADPDPEVGEAEQDLVVMQRFNRQTFHVYKTVPVDLSIGQIASEEATTCLVHTSDVLKTLFKVWAPTKCDNPVAISYALPGYGTDQVSLLYLENGWTSEGFKNGHWCPEIPLSRHSIPLVGPENARRILLELTYLEQKALEPAAEPTTPTPPPRVEPPPVSLSVGAKYLIDKYGKRTSVIAMRTSENEDGKSNVRGTRAVATMVSWVCDVENIVAKHQKGRVPGTSGPHNKKGKAFTQRDFANLFNRRWNWVEEAMEAADTIRKRRAKLQQTGDQRILEALEEFLADTKVKVGAKSLRTLVKAFGRKEGEEPSEDDDDDEDEEDEEEGDGDE</sequence>
<dbReference type="EMBL" id="JACAZI010000021">
    <property type="protein sequence ID" value="KAF7337936.1"/>
    <property type="molecule type" value="Genomic_DNA"/>
</dbReference>
<comment type="caution">
    <text evidence="2">The sequence shown here is derived from an EMBL/GenBank/DDBJ whole genome shotgun (WGS) entry which is preliminary data.</text>
</comment>
<feature type="compositionally biased region" description="Acidic residues" evidence="1">
    <location>
        <begin position="722"/>
        <end position="743"/>
    </location>
</feature>